<evidence type="ECO:0000313" key="10">
    <source>
        <dbReference type="EMBL" id="ABI56528.1"/>
    </source>
</evidence>
<feature type="transmembrane region" description="Helical" evidence="9">
    <location>
        <begin position="152"/>
        <end position="174"/>
    </location>
</feature>
<evidence type="ECO:0000256" key="1">
    <source>
        <dbReference type="ARBA" id="ARBA00004429"/>
    </source>
</evidence>
<evidence type="ECO:0000256" key="9">
    <source>
        <dbReference type="SAM" id="Phobius"/>
    </source>
</evidence>
<dbReference type="AlphaFoldDB" id="Q0A9F9"/>
<keyword evidence="5 9" id="KW-0812">Transmembrane</keyword>
<feature type="transmembrane region" description="Helical" evidence="9">
    <location>
        <begin position="46"/>
        <end position="67"/>
    </location>
</feature>
<feature type="transmembrane region" description="Helical" evidence="9">
    <location>
        <begin position="186"/>
        <end position="208"/>
    </location>
</feature>
<accession>Q0A9F9</accession>
<dbReference type="Pfam" id="PF04143">
    <property type="entry name" value="Sulf_transp"/>
    <property type="match status" value="1"/>
</dbReference>
<protein>
    <submittedName>
        <fullName evidence="10">Uncharacterized protein</fullName>
    </submittedName>
</protein>
<organism evidence="10 11">
    <name type="scientific">Alkalilimnicola ehrlichii (strain ATCC BAA-1101 / DSM 17681 / MLHE-1)</name>
    <dbReference type="NCBI Taxonomy" id="187272"/>
    <lineage>
        <taxon>Bacteria</taxon>
        <taxon>Pseudomonadati</taxon>
        <taxon>Pseudomonadota</taxon>
        <taxon>Gammaproteobacteria</taxon>
        <taxon>Chromatiales</taxon>
        <taxon>Ectothiorhodospiraceae</taxon>
        <taxon>Alkalilimnicola</taxon>
    </lineage>
</organism>
<evidence type="ECO:0000256" key="3">
    <source>
        <dbReference type="ARBA" id="ARBA00022475"/>
    </source>
</evidence>
<dbReference type="EMBL" id="CP000453">
    <property type="protein sequence ID" value="ABI56528.1"/>
    <property type="molecule type" value="Genomic_DNA"/>
</dbReference>
<feature type="transmembrane region" description="Helical" evidence="9">
    <location>
        <begin position="340"/>
        <end position="359"/>
    </location>
</feature>
<sequence>MASTATSVTAQVQEDRGGIDRFIVATALLGFALLGGLIWLETAPFMAVLFLIGGLLGVALYHGAFGFTGGWRRFVVERRSAGLRAQLALLALATVLFVPVLAGAEAGSMTGALAPVGVSLVLGSFLFGLGMQLGGGCGSGTLFTVGAGNIRMVLTLVFFIVGSVVGTFHLPWWLDQPGADPVNLSISLSPVGAIGVQLAVIAALTAWISHLERRHHGDVERKVFVGPGPDQGWLQTFFTGQWPLIWAVVVLALGNLAILLLSGHPWGITFAFGLWGAKVLQAVGVDLAQFEFWTWDYPALALRDSVLVNVTSVTNFGVFLGAMLAAGLANKYNKASAGRIPPRSLLAAILGGLLMGYGARLGFGCNIGALFSGIASASLHGWVWFAAAWVGSLIGIRLRPFFNLSNR</sequence>
<feature type="transmembrane region" description="Helical" evidence="9">
    <location>
        <begin position="87"/>
        <end position="106"/>
    </location>
</feature>
<keyword evidence="7 9" id="KW-0472">Membrane</keyword>
<evidence type="ECO:0000256" key="6">
    <source>
        <dbReference type="ARBA" id="ARBA00022989"/>
    </source>
</evidence>
<dbReference type="GO" id="GO:0005886">
    <property type="term" value="C:plasma membrane"/>
    <property type="evidence" value="ECO:0007669"/>
    <property type="project" value="UniProtKB-SubCell"/>
</dbReference>
<feature type="transmembrane region" description="Helical" evidence="9">
    <location>
        <begin position="379"/>
        <end position="398"/>
    </location>
</feature>
<proteinExistence type="inferred from homology"/>
<dbReference type="RefSeq" id="WP_011628923.1">
    <property type="nucleotide sequence ID" value="NC_008340.1"/>
</dbReference>
<keyword evidence="6 9" id="KW-1133">Transmembrane helix</keyword>
<name>Q0A9F9_ALKEH</name>
<evidence type="ECO:0000256" key="4">
    <source>
        <dbReference type="ARBA" id="ARBA00022519"/>
    </source>
</evidence>
<comment type="similarity">
    <text evidence="8">Belongs to the TsuA/YedE (TC 9.B.102) family.</text>
</comment>
<dbReference type="OrthoDB" id="9794165at2"/>
<feature type="transmembrane region" description="Helical" evidence="9">
    <location>
        <begin position="22"/>
        <end position="40"/>
    </location>
</feature>
<dbReference type="InterPro" id="IPR007272">
    <property type="entry name" value="Sulf_transp_TsuA/YedE"/>
</dbReference>
<dbReference type="PANTHER" id="PTHR30574:SF1">
    <property type="entry name" value="SULPHUR TRANSPORT DOMAIN-CONTAINING PROTEIN"/>
    <property type="match status" value="1"/>
</dbReference>
<feature type="transmembrane region" description="Helical" evidence="9">
    <location>
        <begin position="112"/>
        <end position="131"/>
    </location>
</feature>
<evidence type="ECO:0000256" key="5">
    <source>
        <dbReference type="ARBA" id="ARBA00022692"/>
    </source>
</evidence>
<feature type="transmembrane region" description="Helical" evidence="9">
    <location>
        <begin position="244"/>
        <end position="266"/>
    </location>
</feature>
<comment type="subcellular location">
    <subcellularLocation>
        <location evidence="1">Cell inner membrane</location>
        <topology evidence="1">Multi-pass membrane protein</topology>
    </subcellularLocation>
</comment>
<keyword evidence="3" id="KW-1003">Cell membrane</keyword>
<dbReference type="PANTHER" id="PTHR30574">
    <property type="entry name" value="INNER MEMBRANE PROTEIN YEDE"/>
    <property type="match status" value="1"/>
</dbReference>
<gene>
    <name evidence="10" type="ordered locus">Mlg_1179</name>
</gene>
<dbReference type="KEGG" id="aeh:Mlg_1179"/>
<evidence type="ECO:0000256" key="2">
    <source>
        <dbReference type="ARBA" id="ARBA00022448"/>
    </source>
</evidence>
<evidence type="ECO:0000256" key="7">
    <source>
        <dbReference type="ARBA" id="ARBA00023136"/>
    </source>
</evidence>
<dbReference type="HOGENOM" id="CLU_050656_1_0_6"/>
<evidence type="ECO:0000313" key="11">
    <source>
        <dbReference type="Proteomes" id="UP000001962"/>
    </source>
</evidence>
<dbReference type="eggNOG" id="COG2391">
    <property type="taxonomic scope" value="Bacteria"/>
</dbReference>
<keyword evidence="11" id="KW-1185">Reference proteome</keyword>
<dbReference type="Proteomes" id="UP000001962">
    <property type="component" value="Chromosome"/>
</dbReference>
<feature type="transmembrane region" description="Helical" evidence="9">
    <location>
        <begin position="306"/>
        <end position="328"/>
    </location>
</feature>
<evidence type="ECO:0000256" key="8">
    <source>
        <dbReference type="ARBA" id="ARBA00035655"/>
    </source>
</evidence>
<keyword evidence="4" id="KW-0997">Cell inner membrane</keyword>
<keyword evidence="2" id="KW-0813">Transport</keyword>
<reference evidence="11" key="1">
    <citation type="submission" date="2006-08" db="EMBL/GenBank/DDBJ databases">
        <title>Complete sequence of Alkalilimnicola ehrilichei MLHE-1.</title>
        <authorList>
            <person name="Copeland A."/>
            <person name="Lucas S."/>
            <person name="Lapidus A."/>
            <person name="Barry K."/>
            <person name="Detter J.C."/>
            <person name="Glavina del Rio T."/>
            <person name="Hammon N."/>
            <person name="Israni S."/>
            <person name="Dalin E."/>
            <person name="Tice H."/>
            <person name="Pitluck S."/>
            <person name="Sims D."/>
            <person name="Brettin T."/>
            <person name="Bruce D."/>
            <person name="Han C."/>
            <person name="Tapia R."/>
            <person name="Gilna P."/>
            <person name="Schmutz J."/>
            <person name="Larimer F."/>
            <person name="Land M."/>
            <person name="Hauser L."/>
            <person name="Kyrpides N."/>
            <person name="Mikhailova N."/>
            <person name="Oremland R.S."/>
            <person name="Hoeft S.E."/>
            <person name="Switzer-Blum J."/>
            <person name="Kulp T."/>
            <person name="King G."/>
            <person name="Tabita R."/>
            <person name="Witte B."/>
            <person name="Santini J.M."/>
            <person name="Basu P."/>
            <person name="Hollibaugh J.T."/>
            <person name="Xie G."/>
            <person name="Stolz J.F."/>
            <person name="Richardson P."/>
        </authorList>
    </citation>
    <scope>NUCLEOTIDE SEQUENCE [LARGE SCALE GENOMIC DNA]</scope>
    <source>
        <strain evidence="11">ATCC BAA-1101 / DSM 17681 / MLHE-1</strain>
    </source>
</reference>